<gene>
    <name evidence="3" type="ORF">PHYPO_G00219300</name>
</gene>
<feature type="transmembrane region" description="Helical" evidence="2">
    <location>
        <begin position="27"/>
        <end position="50"/>
    </location>
</feature>
<evidence type="ECO:0000256" key="1">
    <source>
        <dbReference type="SAM" id="MobiDB-lite"/>
    </source>
</evidence>
<sequence length="149" mass="16401">MDTHPEERKASPEHGSVPARRSPSLSAAAAAAVGLALLLSALATCCFTVIKTREMESRVLALERVSGGPVPEELRDSVRSLVRETLSELMPRVRTARDVNHECVCPPGLIAGRRLFSDCNCEACWNKRYDERLLALHFTAHAFSFNVNL</sequence>
<evidence type="ECO:0000313" key="4">
    <source>
        <dbReference type="Proteomes" id="UP000327468"/>
    </source>
</evidence>
<proteinExistence type="predicted"/>
<reference evidence="3 4" key="1">
    <citation type="submission" date="2019-06" db="EMBL/GenBank/DDBJ databases">
        <title>A chromosome-scale genome assembly of the striped catfish, Pangasianodon hypophthalmus.</title>
        <authorList>
            <person name="Wen M."/>
            <person name="Zahm M."/>
            <person name="Roques C."/>
            <person name="Cabau C."/>
            <person name="Klopp C."/>
            <person name="Donnadieu C."/>
            <person name="Jouanno E."/>
            <person name="Avarre J.-C."/>
            <person name="Campet M."/>
            <person name="Ha T.T.T."/>
            <person name="Dugue R."/>
            <person name="Lampietro C."/>
            <person name="Louis A."/>
            <person name="Herpin A."/>
            <person name="Echchiki A."/>
            <person name="Berthelot C."/>
            <person name="Parey E."/>
            <person name="Roest-Crollius H."/>
            <person name="Braasch I."/>
            <person name="Postlethwait J."/>
            <person name="Bobe J."/>
            <person name="Montfort J."/>
            <person name="Bouchez O."/>
            <person name="Begum T."/>
            <person name="Schartl M."/>
            <person name="Guiguen Y."/>
        </authorList>
    </citation>
    <scope>NUCLEOTIDE SEQUENCE [LARGE SCALE GENOMIC DNA]</scope>
    <source>
        <strain evidence="3 4">Indonesia</strain>
        <tissue evidence="3">Blood</tissue>
    </source>
</reference>
<organism evidence="3 4">
    <name type="scientific">Pangasianodon hypophthalmus</name>
    <name type="common">Striped catfish</name>
    <name type="synonym">Helicophagus hypophthalmus</name>
    <dbReference type="NCBI Taxonomy" id="310915"/>
    <lineage>
        <taxon>Eukaryota</taxon>
        <taxon>Metazoa</taxon>
        <taxon>Chordata</taxon>
        <taxon>Craniata</taxon>
        <taxon>Vertebrata</taxon>
        <taxon>Euteleostomi</taxon>
        <taxon>Actinopterygii</taxon>
        <taxon>Neopterygii</taxon>
        <taxon>Teleostei</taxon>
        <taxon>Ostariophysi</taxon>
        <taxon>Siluriformes</taxon>
        <taxon>Pangasiidae</taxon>
        <taxon>Pangasianodon</taxon>
    </lineage>
</organism>
<comment type="caution">
    <text evidence="3">The sequence shown here is derived from an EMBL/GenBank/DDBJ whole genome shotgun (WGS) entry which is preliminary data.</text>
</comment>
<keyword evidence="2" id="KW-0472">Membrane</keyword>
<dbReference type="EMBL" id="VFJC01000008">
    <property type="protein sequence ID" value="KAB5570945.1"/>
    <property type="molecule type" value="Genomic_DNA"/>
</dbReference>
<dbReference type="Proteomes" id="UP000327468">
    <property type="component" value="Chromosome 7"/>
</dbReference>
<protein>
    <submittedName>
        <fullName evidence="3">Uncharacterized protein</fullName>
    </submittedName>
</protein>
<evidence type="ECO:0000313" key="3">
    <source>
        <dbReference type="EMBL" id="KAB5570945.1"/>
    </source>
</evidence>
<feature type="region of interest" description="Disordered" evidence="1">
    <location>
        <begin position="1"/>
        <end position="21"/>
    </location>
</feature>
<keyword evidence="2" id="KW-1133">Transmembrane helix</keyword>
<feature type="compositionally biased region" description="Basic and acidic residues" evidence="1">
    <location>
        <begin position="1"/>
        <end position="12"/>
    </location>
</feature>
<evidence type="ECO:0000256" key="2">
    <source>
        <dbReference type="SAM" id="Phobius"/>
    </source>
</evidence>
<keyword evidence="4" id="KW-1185">Reference proteome</keyword>
<name>A0A5N5NU86_PANHP</name>
<keyword evidence="2" id="KW-0812">Transmembrane</keyword>
<accession>A0A5N5NU86</accession>
<dbReference type="AlphaFoldDB" id="A0A5N5NU86"/>